<dbReference type="EMBL" id="VUNL01000003">
    <property type="protein sequence ID" value="MSV24349.1"/>
    <property type="molecule type" value="Genomic_DNA"/>
</dbReference>
<dbReference type="Gene3D" id="3.30.2350.10">
    <property type="entry name" value="Pseudouridine synthase"/>
    <property type="match status" value="1"/>
</dbReference>
<evidence type="ECO:0000256" key="2">
    <source>
        <dbReference type="ARBA" id="ARBA00010876"/>
    </source>
</evidence>
<dbReference type="InterPro" id="IPR006224">
    <property type="entry name" value="PsdUridine_synth_RluA-like_CS"/>
</dbReference>
<sequence>MTSITVTIAESLSPMPAKTFLIRHCGLSHTLWKRIKHSGTFRLNGQPVNAAQTLVHNGDRLSYHILRPCSVQPEALPLDIRFEDQWMLIVNKPAGQLVHPTTKESHGTLGNAVLFHYLQQGNAHAYHPVHRLDRATSGLILIAKEPQIQYQLSRNGIKRFQREYLALVTGCPDPPSGLIDAPIARDLPSIIKRKTDPDGKPARTHYRVEKSNGRCSLVHLTLETGRTHQIRVHMASIGHPLLGDTLYGCPSSCISRQALHACQLTLRHPITGKTIVVQAPMPSDMSRIVSDL</sequence>
<accession>A0A6I2UVQ0</accession>
<proteinExistence type="inferred from homology"/>
<comment type="catalytic activity">
    <reaction evidence="1 4">
        <text>a uridine in RNA = a pseudouridine in RNA</text>
        <dbReference type="Rhea" id="RHEA:48348"/>
        <dbReference type="Rhea" id="RHEA-COMP:12068"/>
        <dbReference type="Rhea" id="RHEA-COMP:12069"/>
        <dbReference type="ChEBI" id="CHEBI:65314"/>
        <dbReference type="ChEBI" id="CHEBI:65315"/>
    </reaction>
</comment>
<name>A0A6I2UVQ0_9FIRM</name>
<dbReference type="GO" id="GO:0140098">
    <property type="term" value="F:catalytic activity, acting on RNA"/>
    <property type="evidence" value="ECO:0007669"/>
    <property type="project" value="UniProtKB-ARBA"/>
</dbReference>
<dbReference type="PANTHER" id="PTHR21600">
    <property type="entry name" value="MITOCHONDRIAL RNA PSEUDOURIDINE SYNTHASE"/>
    <property type="match status" value="1"/>
</dbReference>
<dbReference type="Pfam" id="PF00849">
    <property type="entry name" value="PseudoU_synth_2"/>
    <property type="match status" value="1"/>
</dbReference>
<keyword evidence="4" id="KW-0413">Isomerase</keyword>
<keyword evidence="7" id="KW-1185">Reference proteome</keyword>
<dbReference type="SUPFAM" id="SSF55120">
    <property type="entry name" value="Pseudouridine synthase"/>
    <property type="match status" value="1"/>
</dbReference>
<evidence type="ECO:0000313" key="7">
    <source>
        <dbReference type="Proteomes" id="UP000430222"/>
    </source>
</evidence>
<gene>
    <name evidence="6" type="ORF">FYJ78_03945</name>
</gene>
<evidence type="ECO:0000313" key="6">
    <source>
        <dbReference type="EMBL" id="MSV24349.1"/>
    </source>
</evidence>
<dbReference type="InterPro" id="IPR006225">
    <property type="entry name" value="PsdUridine_synth_RluC/D"/>
</dbReference>
<dbReference type="CDD" id="cd02869">
    <property type="entry name" value="PseudoU_synth_RluA_like"/>
    <property type="match status" value="1"/>
</dbReference>
<feature type="active site" evidence="3">
    <location>
        <position position="133"/>
    </location>
</feature>
<evidence type="ECO:0000259" key="5">
    <source>
        <dbReference type="Pfam" id="PF00849"/>
    </source>
</evidence>
<organism evidence="6 7">
    <name type="scientific">Selenomonas montiformis</name>
    <dbReference type="NCBI Taxonomy" id="2652285"/>
    <lineage>
        <taxon>Bacteria</taxon>
        <taxon>Bacillati</taxon>
        <taxon>Bacillota</taxon>
        <taxon>Negativicutes</taxon>
        <taxon>Selenomonadales</taxon>
        <taxon>Selenomonadaceae</taxon>
        <taxon>Selenomonas</taxon>
    </lineage>
</organism>
<dbReference type="GO" id="GO:0000455">
    <property type="term" value="P:enzyme-directed rRNA pseudouridine synthesis"/>
    <property type="evidence" value="ECO:0007669"/>
    <property type="project" value="TreeGrafter"/>
</dbReference>
<evidence type="ECO:0000256" key="1">
    <source>
        <dbReference type="ARBA" id="ARBA00000073"/>
    </source>
</evidence>
<comment type="similarity">
    <text evidence="2 4">Belongs to the pseudouridine synthase RluA family.</text>
</comment>
<dbReference type="RefSeq" id="WP_154620118.1">
    <property type="nucleotide sequence ID" value="NZ_VUNL01000003.1"/>
</dbReference>
<feature type="domain" description="Pseudouridine synthase RsuA/RluA-like" evidence="5">
    <location>
        <begin position="88"/>
        <end position="236"/>
    </location>
</feature>
<dbReference type="Proteomes" id="UP000430222">
    <property type="component" value="Unassembled WGS sequence"/>
</dbReference>
<comment type="function">
    <text evidence="4">Responsible for synthesis of pseudouridine from uracil.</text>
</comment>
<dbReference type="PROSITE" id="PS01129">
    <property type="entry name" value="PSI_RLU"/>
    <property type="match status" value="1"/>
</dbReference>
<dbReference type="GO" id="GO:0003723">
    <property type="term" value="F:RNA binding"/>
    <property type="evidence" value="ECO:0007669"/>
    <property type="project" value="InterPro"/>
</dbReference>
<dbReference type="InterPro" id="IPR006145">
    <property type="entry name" value="PsdUridine_synth_RsuA/RluA"/>
</dbReference>
<dbReference type="InterPro" id="IPR050188">
    <property type="entry name" value="RluA_PseudoU_synthase"/>
</dbReference>
<dbReference type="NCBIfam" id="TIGR00005">
    <property type="entry name" value="rluA_subfam"/>
    <property type="match status" value="1"/>
</dbReference>
<dbReference type="AlphaFoldDB" id="A0A6I2UVQ0"/>
<evidence type="ECO:0000256" key="4">
    <source>
        <dbReference type="RuleBase" id="RU362028"/>
    </source>
</evidence>
<dbReference type="EC" id="5.4.99.-" evidence="4"/>
<dbReference type="PANTHER" id="PTHR21600:SF35">
    <property type="entry name" value="PSEUDOURIDINE SYNTHASE"/>
    <property type="match status" value="1"/>
</dbReference>
<protein>
    <recommendedName>
        <fullName evidence="4">Pseudouridine synthase</fullName>
        <ecNumber evidence="4">5.4.99.-</ecNumber>
    </recommendedName>
</protein>
<evidence type="ECO:0000256" key="3">
    <source>
        <dbReference type="PIRSR" id="PIRSR606225-1"/>
    </source>
</evidence>
<reference evidence="6 7" key="1">
    <citation type="submission" date="2019-08" db="EMBL/GenBank/DDBJ databases">
        <title>In-depth cultivation of the pig gut microbiome towards novel bacterial diversity and tailored functional studies.</title>
        <authorList>
            <person name="Wylensek D."/>
            <person name="Hitch T.C.A."/>
            <person name="Clavel T."/>
        </authorList>
    </citation>
    <scope>NUCLEOTIDE SEQUENCE [LARGE SCALE GENOMIC DNA]</scope>
    <source>
        <strain evidence="7">WCA-380-WT-3B3</strain>
    </source>
</reference>
<dbReference type="InterPro" id="IPR020103">
    <property type="entry name" value="PsdUridine_synth_cat_dom_sf"/>
</dbReference>
<dbReference type="GO" id="GO:0009982">
    <property type="term" value="F:pseudouridine synthase activity"/>
    <property type="evidence" value="ECO:0007669"/>
    <property type="project" value="InterPro"/>
</dbReference>
<comment type="caution">
    <text evidence="6">The sequence shown here is derived from an EMBL/GenBank/DDBJ whole genome shotgun (WGS) entry which is preliminary data.</text>
</comment>